<dbReference type="AlphaFoldDB" id="A0A3B0YF53"/>
<dbReference type="EMBL" id="UOFL01000065">
    <property type="protein sequence ID" value="VAW74783.1"/>
    <property type="molecule type" value="Genomic_DNA"/>
</dbReference>
<evidence type="ECO:0000313" key="1">
    <source>
        <dbReference type="EMBL" id="VAW74783.1"/>
    </source>
</evidence>
<name>A0A3B0YF53_9ZZZZ</name>
<accession>A0A3B0YF53</accession>
<protein>
    <submittedName>
        <fullName evidence="1">Uncharacterized protein</fullName>
    </submittedName>
</protein>
<organism evidence="1">
    <name type="scientific">hydrothermal vent metagenome</name>
    <dbReference type="NCBI Taxonomy" id="652676"/>
    <lineage>
        <taxon>unclassified sequences</taxon>
        <taxon>metagenomes</taxon>
        <taxon>ecological metagenomes</taxon>
    </lineage>
</organism>
<sequence length="101" mass="11683">MMNKDESITRLIEWITSIFGSDLIEIIDYWEGDLCAIGIRRKGIDGKLLYISTFGKVDSQYDFECEEHCGSDNTDYDVVDKGENVTKDVLKCKIDEWLFTK</sequence>
<proteinExistence type="predicted"/>
<reference evidence="1" key="1">
    <citation type="submission" date="2018-06" db="EMBL/GenBank/DDBJ databases">
        <authorList>
            <person name="Zhirakovskaya E."/>
        </authorList>
    </citation>
    <scope>NUCLEOTIDE SEQUENCE</scope>
</reference>
<gene>
    <name evidence="1" type="ORF">MNBD_GAMMA12-3403</name>
</gene>